<sequence length="538" mass="59324">MFSLRQRGRWRLLAAAALVAVLASSCSTGAGAASAPTAEADKAGGTLNIGLSFEPNGVDAAVVNQVWRTVARALTDSLVFFNPETKKVEPWLATKWTVEDSRIYTFTLRDDVTFHDGTKLTSEVVKENFESLARPGIHSSAKTIVEGIKEIRTPSENVVVVEFEEPNAAFLVNLSRAHAGIVSAKTAEAPVEERQKAIDGSGPFYLAEYTPNQRIVLKKREDYDWAPAYFKRSGPAYLDEVVYKIIPEDSVRNGAVIGGEELQFIYWVNAKYVPQLKAAGLTISETVNPATGTEWPVNTSSKFLKDVRVRQALQHGIDREEFTKLASGGYDKVATGPLSKANPFYSDQSQYLTYDPDLSKKLLDEAGWSTIGPDGIRVNAAGERLSLRFPRDGAAEQVVQEQWKKLGIELVLDPPLPAEANEKLLSGEYDLAYWYHSTPDADVLRANYGVATGSNRSFIGRNDARGQELDKLLQQQNTVSDPAQRQAVVDKASQILVEDAYELPIVNDTDIWAYQPSVHDIKAVGLDQYLYSAWLSDK</sequence>
<dbReference type="Proteomes" id="UP000293852">
    <property type="component" value="Unassembled WGS sequence"/>
</dbReference>
<dbReference type="PANTHER" id="PTHR30290">
    <property type="entry name" value="PERIPLASMIC BINDING COMPONENT OF ABC TRANSPORTER"/>
    <property type="match status" value="1"/>
</dbReference>
<dbReference type="PIRSF" id="PIRSF002741">
    <property type="entry name" value="MppA"/>
    <property type="match status" value="1"/>
</dbReference>
<dbReference type="EMBL" id="SGWX01000001">
    <property type="protein sequence ID" value="RZS61936.1"/>
    <property type="molecule type" value="Genomic_DNA"/>
</dbReference>
<dbReference type="GO" id="GO:0043190">
    <property type="term" value="C:ATP-binding cassette (ABC) transporter complex"/>
    <property type="evidence" value="ECO:0007669"/>
    <property type="project" value="InterPro"/>
</dbReference>
<keyword evidence="1" id="KW-0732">Signal</keyword>
<dbReference type="GO" id="GO:0015833">
    <property type="term" value="P:peptide transport"/>
    <property type="evidence" value="ECO:0007669"/>
    <property type="project" value="TreeGrafter"/>
</dbReference>
<dbReference type="PROSITE" id="PS51257">
    <property type="entry name" value="PROKAR_LIPOPROTEIN"/>
    <property type="match status" value="1"/>
</dbReference>
<dbReference type="GO" id="GO:0042597">
    <property type="term" value="C:periplasmic space"/>
    <property type="evidence" value="ECO:0007669"/>
    <property type="project" value="UniProtKB-ARBA"/>
</dbReference>
<protein>
    <submittedName>
        <fullName evidence="3">Peptide/nickel transport system substrate-binding protein</fullName>
    </submittedName>
</protein>
<feature type="chain" id="PRO_5020772084" evidence="1">
    <location>
        <begin position="33"/>
        <end position="538"/>
    </location>
</feature>
<feature type="signal peptide" evidence="1">
    <location>
        <begin position="1"/>
        <end position="32"/>
    </location>
</feature>
<evidence type="ECO:0000313" key="4">
    <source>
        <dbReference type="Proteomes" id="UP000293852"/>
    </source>
</evidence>
<dbReference type="GO" id="GO:1904680">
    <property type="term" value="F:peptide transmembrane transporter activity"/>
    <property type="evidence" value="ECO:0007669"/>
    <property type="project" value="TreeGrafter"/>
</dbReference>
<dbReference type="InterPro" id="IPR000914">
    <property type="entry name" value="SBP_5_dom"/>
</dbReference>
<proteinExistence type="predicted"/>
<reference evidence="3 4" key="1">
    <citation type="submission" date="2019-02" db="EMBL/GenBank/DDBJ databases">
        <title>Sequencing the genomes of 1000 actinobacteria strains.</title>
        <authorList>
            <person name="Klenk H.-P."/>
        </authorList>
    </citation>
    <scope>NUCLEOTIDE SEQUENCE [LARGE SCALE GENOMIC DNA]</scope>
    <source>
        <strain evidence="3 4">DSM 16932</strain>
    </source>
</reference>
<dbReference type="AlphaFoldDB" id="A0A4Q7M246"/>
<dbReference type="Gene3D" id="3.40.190.10">
    <property type="entry name" value="Periplasmic binding protein-like II"/>
    <property type="match status" value="1"/>
</dbReference>
<keyword evidence="4" id="KW-1185">Reference proteome</keyword>
<dbReference type="InterPro" id="IPR039424">
    <property type="entry name" value="SBP_5"/>
</dbReference>
<dbReference type="Gene3D" id="3.10.105.10">
    <property type="entry name" value="Dipeptide-binding Protein, Domain 3"/>
    <property type="match status" value="1"/>
</dbReference>
<dbReference type="SUPFAM" id="SSF53850">
    <property type="entry name" value="Periplasmic binding protein-like II"/>
    <property type="match status" value="1"/>
</dbReference>
<dbReference type="RefSeq" id="WP_130415001.1">
    <property type="nucleotide sequence ID" value="NZ_SGWX01000001.1"/>
</dbReference>
<dbReference type="OrthoDB" id="5240629at2"/>
<gene>
    <name evidence="3" type="ORF">EV386_2252</name>
</gene>
<feature type="domain" description="Solute-binding protein family 5" evidence="2">
    <location>
        <begin position="87"/>
        <end position="445"/>
    </location>
</feature>
<evidence type="ECO:0000259" key="2">
    <source>
        <dbReference type="Pfam" id="PF00496"/>
    </source>
</evidence>
<evidence type="ECO:0000313" key="3">
    <source>
        <dbReference type="EMBL" id="RZS61936.1"/>
    </source>
</evidence>
<comment type="caution">
    <text evidence="3">The sequence shown here is derived from an EMBL/GenBank/DDBJ whole genome shotgun (WGS) entry which is preliminary data.</text>
</comment>
<dbReference type="Pfam" id="PF00496">
    <property type="entry name" value="SBP_bac_5"/>
    <property type="match status" value="1"/>
</dbReference>
<accession>A0A4Q7M246</accession>
<name>A0A4Q7M246_9MICO</name>
<dbReference type="InterPro" id="IPR030678">
    <property type="entry name" value="Peptide/Ni-bd"/>
</dbReference>
<evidence type="ECO:0000256" key="1">
    <source>
        <dbReference type="SAM" id="SignalP"/>
    </source>
</evidence>
<organism evidence="3 4">
    <name type="scientific">Xylanimonas ulmi</name>
    <dbReference type="NCBI Taxonomy" id="228973"/>
    <lineage>
        <taxon>Bacteria</taxon>
        <taxon>Bacillati</taxon>
        <taxon>Actinomycetota</taxon>
        <taxon>Actinomycetes</taxon>
        <taxon>Micrococcales</taxon>
        <taxon>Promicromonosporaceae</taxon>
        <taxon>Xylanimonas</taxon>
    </lineage>
</organism>